<reference evidence="2 3" key="1">
    <citation type="submission" date="2017-12" db="EMBL/GenBank/DDBJ databases">
        <title>Sequencing, de novo assembly and annotation of complete genome of a new Thraustochytrid species, strain FCC1311.</title>
        <authorList>
            <person name="Sedici K."/>
            <person name="Godart F."/>
            <person name="Aiese Cigliano R."/>
            <person name="Sanseverino W."/>
            <person name="Barakat M."/>
            <person name="Ortet P."/>
            <person name="Marechal E."/>
            <person name="Cagnac O."/>
            <person name="Amato A."/>
        </authorList>
    </citation>
    <scope>NUCLEOTIDE SEQUENCE [LARGE SCALE GENOMIC DNA]</scope>
</reference>
<gene>
    <name evidence="2" type="ORF">FCC1311_105182</name>
</gene>
<sequence length="181" mass="19973">MQMRVEKVQQRIERLLGPNCSLESLRRDVDALGIEKLSGLRKHILASGPIVTDEAMDTSTATSQLLYALFSAPSIGFSGVKGELNLESARESQKSGGNDDEVEGNGDDDEDGDEGEDEDENKSSRRASADASGTWDHEKLFKDWLRKARGLRRLLDAKKPSTACIGNWGIKVCFRMEKEGK</sequence>
<evidence type="ECO:0000256" key="1">
    <source>
        <dbReference type="SAM" id="MobiDB-lite"/>
    </source>
</evidence>
<protein>
    <submittedName>
        <fullName evidence="2">Uncharacterized protein</fullName>
    </submittedName>
</protein>
<dbReference type="InParanoid" id="A0A2R5GUQ2"/>
<accession>A0A2R5GUQ2</accession>
<organism evidence="2 3">
    <name type="scientific">Hondaea fermentalgiana</name>
    <dbReference type="NCBI Taxonomy" id="2315210"/>
    <lineage>
        <taxon>Eukaryota</taxon>
        <taxon>Sar</taxon>
        <taxon>Stramenopiles</taxon>
        <taxon>Bigyra</taxon>
        <taxon>Labyrinthulomycetes</taxon>
        <taxon>Thraustochytrida</taxon>
        <taxon>Thraustochytriidae</taxon>
        <taxon>Hondaea</taxon>
    </lineage>
</organism>
<comment type="caution">
    <text evidence="2">The sequence shown here is derived from an EMBL/GenBank/DDBJ whole genome shotgun (WGS) entry which is preliminary data.</text>
</comment>
<feature type="compositionally biased region" description="Acidic residues" evidence="1">
    <location>
        <begin position="98"/>
        <end position="120"/>
    </location>
</feature>
<dbReference type="AlphaFoldDB" id="A0A2R5GUQ2"/>
<dbReference type="EMBL" id="BEYU01000186">
    <property type="protein sequence ID" value="GBG34295.1"/>
    <property type="molecule type" value="Genomic_DNA"/>
</dbReference>
<keyword evidence="3" id="KW-1185">Reference proteome</keyword>
<feature type="region of interest" description="Disordered" evidence="1">
    <location>
        <begin position="86"/>
        <end position="135"/>
    </location>
</feature>
<evidence type="ECO:0000313" key="2">
    <source>
        <dbReference type="EMBL" id="GBG34295.1"/>
    </source>
</evidence>
<evidence type="ECO:0000313" key="3">
    <source>
        <dbReference type="Proteomes" id="UP000241890"/>
    </source>
</evidence>
<dbReference type="Proteomes" id="UP000241890">
    <property type="component" value="Unassembled WGS sequence"/>
</dbReference>
<proteinExistence type="predicted"/>
<name>A0A2R5GUQ2_9STRA</name>